<keyword evidence="14" id="KW-0150">Chloroplast</keyword>
<dbReference type="HAMAP" id="MF_01398">
    <property type="entry name" value="ATP_synth_b_bprime"/>
    <property type="match status" value="1"/>
</dbReference>
<evidence type="ECO:0000256" key="13">
    <source>
        <dbReference type="SAM" id="Coils"/>
    </source>
</evidence>
<dbReference type="PANTHER" id="PTHR34264:SF3">
    <property type="entry name" value="ATP SYNTHASE SUBUNIT B, CHLOROPLASTIC"/>
    <property type="match status" value="1"/>
</dbReference>
<keyword evidence="6 11" id="KW-1133">Transmembrane helix</keyword>
<evidence type="ECO:0000256" key="8">
    <source>
        <dbReference type="ARBA" id="ARBA00023136"/>
    </source>
</evidence>
<comment type="function">
    <text evidence="11">Component of the F(0) channel, it forms part of the peripheral stalk, linking F(1) to F(0).</text>
</comment>
<evidence type="ECO:0000256" key="3">
    <source>
        <dbReference type="ARBA" id="ARBA00022547"/>
    </source>
</evidence>
<evidence type="ECO:0000256" key="4">
    <source>
        <dbReference type="ARBA" id="ARBA00022692"/>
    </source>
</evidence>
<gene>
    <name evidence="11 14" type="primary">atpF</name>
</gene>
<evidence type="ECO:0000256" key="6">
    <source>
        <dbReference type="ARBA" id="ARBA00022989"/>
    </source>
</evidence>
<reference evidence="14" key="1">
    <citation type="journal article" date="2009" name="Mol. Biol. Evol.">
        <title>The chloroplast genomes of the green algae Pedinomonas minor, Parachlorella kessleri, and Oocystis solitaria reveal a shared ancestry between the Pedinomonadales and Chlorellales.</title>
        <authorList>
            <person name="Turmel M."/>
            <person name="Otis C."/>
            <person name="Lemieux C."/>
        </authorList>
    </citation>
    <scope>NUCLEOTIDE SEQUENCE</scope>
</reference>
<keyword evidence="8 11" id="KW-0472">Membrane</keyword>
<proteinExistence type="inferred from homology"/>
<sequence>MNILSFFGYLPLGEGFGLNTNILETNIINLSVVIAIVISFVGDALRSLLENRKQTVLNNLREADQRALEAEEKLNQAKMKLDLAQKKAIEIREQGITTAEQEKIQFIRQFEKDFEFLKQLKEQTIILQQQKVIFQISQQVISLALQKVKSKLSKRLRFTFHSYVNNFNVVRLKNYNVK</sequence>
<dbReference type="GO" id="GO:0045259">
    <property type="term" value="C:proton-transporting ATP synthase complex"/>
    <property type="evidence" value="ECO:0007669"/>
    <property type="project" value="UniProtKB-KW"/>
</dbReference>
<evidence type="ECO:0000256" key="7">
    <source>
        <dbReference type="ARBA" id="ARBA00023065"/>
    </source>
</evidence>
<protein>
    <recommendedName>
        <fullName evidence="11">ATP synthase subunit b, chloroplastic</fullName>
    </recommendedName>
    <alternativeName>
        <fullName evidence="11">ATP synthase F(0) sector subunit b</fullName>
    </alternativeName>
    <alternativeName>
        <fullName evidence="11">ATPase subunit I</fullName>
    </alternativeName>
</protein>
<feature type="coiled-coil region" evidence="13">
    <location>
        <begin position="46"/>
        <end position="94"/>
    </location>
</feature>
<dbReference type="PANTHER" id="PTHR34264">
    <property type="entry name" value="ATP SYNTHASE SUBUNIT B, CHLOROPLASTIC"/>
    <property type="match status" value="1"/>
</dbReference>
<evidence type="ECO:0000256" key="9">
    <source>
        <dbReference type="ARBA" id="ARBA00023310"/>
    </source>
</evidence>
<evidence type="ECO:0000256" key="10">
    <source>
        <dbReference type="ARBA" id="ARBA00025198"/>
    </source>
</evidence>
<comment type="function">
    <text evidence="10 11">F(1)F(0) ATP synthase produces ATP from ADP in the presence of a proton or sodium gradient. F-type ATPases consist of two structural domains, F(1) containing the extramembraneous catalytic core and F(0) containing the membrane proton channel, linked together by a central stalk and a peripheral stalk. During catalysis, ATP synthesis in the catalytic domain of F(1) is coupled via a rotary mechanism of the central stalk subunits to proton translocation.</text>
</comment>
<evidence type="ECO:0000256" key="12">
    <source>
        <dbReference type="RuleBase" id="RU003848"/>
    </source>
</evidence>
<evidence type="ECO:0000256" key="1">
    <source>
        <dbReference type="ARBA" id="ARBA00004167"/>
    </source>
</evidence>
<keyword evidence="13" id="KW-0175">Coiled coil</keyword>
<feature type="transmembrane region" description="Helical" evidence="11">
    <location>
        <begin position="27"/>
        <end position="45"/>
    </location>
</feature>
<dbReference type="Pfam" id="PF00430">
    <property type="entry name" value="ATP-synt_B"/>
    <property type="match status" value="1"/>
</dbReference>
<dbReference type="AlphaFoldDB" id="C7BEB9"/>
<comment type="miscellaneous">
    <text evidence="11">In plastids the F-type ATPase is also known as CF(1)CF(0).</text>
</comment>
<geneLocation type="chloroplast" evidence="14"/>
<keyword evidence="2 11" id="KW-0813">Transport</keyword>
<keyword evidence="5 11" id="KW-0375">Hydrogen ion transport</keyword>
<dbReference type="InterPro" id="IPR002146">
    <property type="entry name" value="ATP_synth_b/b'su_bac/chlpt"/>
</dbReference>
<evidence type="ECO:0000256" key="11">
    <source>
        <dbReference type="HAMAP-Rule" id="MF_01398"/>
    </source>
</evidence>
<name>C7BEB9_NEGSO</name>
<comment type="similarity">
    <text evidence="11 12">Belongs to the ATPase B chain family.</text>
</comment>
<comment type="subcellular location">
    <subcellularLocation>
        <location evidence="1">Membrane</location>
        <topology evidence="1">Single-pass membrane protein</topology>
    </subcellularLocation>
    <subcellularLocation>
        <location evidence="11">Plastid</location>
        <location evidence="11">Chloroplast thylakoid membrane</location>
        <topology evidence="11">Single-pass membrane protein</topology>
    </subcellularLocation>
</comment>
<dbReference type="GO" id="GO:0046933">
    <property type="term" value="F:proton-transporting ATP synthase activity, rotational mechanism"/>
    <property type="evidence" value="ECO:0007669"/>
    <property type="project" value="UniProtKB-UniRule"/>
</dbReference>
<dbReference type="EMBL" id="FJ968739">
    <property type="protein sequence ID" value="ACQ90746.1"/>
    <property type="molecule type" value="Genomic_DNA"/>
</dbReference>
<keyword evidence="3 11" id="KW-0138">CF(0)</keyword>
<keyword evidence="14" id="KW-0934">Plastid</keyword>
<evidence type="ECO:0000256" key="5">
    <source>
        <dbReference type="ARBA" id="ARBA00022781"/>
    </source>
</evidence>
<keyword evidence="11" id="KW-0793">Thylakoid</keyword>
<keyword evidence="7 11" id="KW-0406">Ion transport</keyword>
<dbReference type="GO" id="GO:0009535">
    <property type="term" value="C:chloroplast thylakoid membrane"/>
    <property type="evidence" value="ECO:0007669"/>
    <property type="project" value="UniProtKB-SubCell"/>
</dbReference>
<comment type="subunit">
    <text evidence="11">F-type ATPases have 2 components, F(1) - the catalytic core - and F(0) - the membrane proton channel. F(1) has five subunits: alpha(3), beta(3), gamma(1), delta(1), epsilon(1). F(0) has four main subunits: a(1), b(1), b'(1) and c(10-14). The alpha and beta chains form an alternating ring which encloses part of the gamma chain. F(1) is attached to F(0) by a central stalk formed by the gamma and epsilon chains, while a peripheral stalk is formed by the delta, b and b' chains.</text>
</comment>
<dbReference type="CDD" id="cd06503">
    <property type="entry name" value="ATP-synt_Fo_b"/>
    <property type="match status" value="1"/>
</dbReference>
<keyword evidence="9 11" id="KW-0066">ATP synthesis</keyword>
<organism evidence="14">
    <name type="scientific">Neglectella solitaria</name>
    <name type="common">Green alga</name>
    <name type="synonym">Oocystis solitaria</name>
    <dbReference type="NCBI Taxonomy" id="120749"/>
    <lineage>
        <taxon>Eukaryota</taxon>
        <taxon>Viridiplantae</taxon>
        <taxon>Chlorophyta</taxon>
        <taxon>core chlorophytes</taxon>
        <taxon>Trebouxiophyceae</taxon>
        <taxon>Chlorellales</taxon>
        <taxon>Oocystaceae</taxon>
        <taxon>Eremosphaeroideae</taxon>
        <taxon>Neglectella</taxon>
    </lineage>
</organism>
<evidence type="ECO:0000313" key="14">
    <source>
        <dbReference type="EMBL" id="ACQ90746.1"/>
    </source>
</evidence>
<evidence type="ECO:0000256" key="2">
    <source>
        <dbReference type="ARBA" id="ARBA00022448"/>
    </source>
</evidence>
<keyword evidence="4 11" id="KW-0812">Transmembrane</keyword>
<accession>C7BEB9</accession>